<evidence type="ECO:0000259" key="3">
    <source>
        <dbReference type="Pfam" id="PF13719"/>
    </source>
</evidence>
<dbReference type="InterPro" id="IPR021834">
    <property type="entry name" value="DUF3426"/>
</dbReference>
<feature type="compositionally biased region" description="Low complexity" evidence="1">
    <location>
        <begin position="117"/>
        <end position="128"/>
    </location>
</feature>
<dbReference type="EMBL" id="LBNQ01000009">
    <property type="protein sequence ID" value="KKW69143.1"/>
    <property type="molecule type" value="Genomic_DNA"/>
</dbReference>
<evidence type="ECO:0000313" key="4">
    <source>
        <dbReference type="EMBL" id="KKW69143.1"/>
    </source>
</evidence>
<sequence length="433" mass="46544">MNAITRCPTCATKFKVTPEQLRVSEGWVRCGRCNSIFDAQSHLEAGATQAPSPARTAPGFEHPADAGPLDWRAYHADALSERPTERWLKELSETFSPTASPAPESRLPAADADDVAPEPSASPDAADSFEQELQRWQAQRAREAQTAASAPPQALPPITTAPTSPDAPDRAAAPLHMAAPDTGVTLRKASADTAGASAPAPASIAPVAAASTLGAHDEKAAVRSDRAAPRSAPQPQQDATAAPPQDPDDAGTDAAKALRFVREAERKAFWRRPAVRAVLWLAAFVLLALLTLQLVVQQRDRIAARSPAWQARMQALCERLQCRITPLQQLDQLVLDGSTFQVEGPGLFTLSWSVRNRSDLWLQTPSLMLSLRDAQGQTLLRRSFDVTQLQGPAMLAPGAAWQGRQALQVTVQPQAIAGYQLTIFYPDPTDSPH</sequence>
<accession>A0A0U1Q2Z9</accession>
<dbReference type="Proteomes" id="UP000050580">
    <property type="component" value="Unassembled WGS sequence"/>
</dbReference>
<evidence type="ECO:0000256" key="2">
    <source>
        <dbReference type="SAM" id="Phobius"/>
    </source>
</evidence>
<feature type="region of interest" description="Disordered" evidence="1">
    <location>
        <begin position="45"/>
        <end position="68"/>
    </location>
</feature>
<evidence type="ECO:0000313" key="5">
    <source>
        <dbReference type="Proteomes" id="UP000050580"/>
    </source>
</evidence>
<feature type="region of interest" description="Disordered" evidence="1">
    <location>
        <begin position="94"/>
        <end position="172"/>
    </location>
</feature>
<dbReference type="PATRIC" id="fig|1610491.3.peg.368"/>
<keyword evidence="2" id="KW-0812">Transmembrane</keyword>
<dbReference type="AlphaFoldDB" id="A0A0U1Q2Z9"/>
<protein>
    <recommendedName>
        <fullName evidence="3">Zinc finger/thioredoxin putative domain-containing protein</fullName>
    </recommendedName>
</protein>
<keyword evidence="2" id="KW-1133">Transmembrane helix</keyword>
<feature type="compositionally biased region" description="Basic and acidic residues" evidence="1">
    <location>
        <begin position="215"/>
        <end position="228"/>
    </location>
</feature>
<keyword evidence="5" id="KW-1185">Reference proteome</keyword>
<name>A0A0U1Q2Z9_9BURK</name>
<evidence type="ECO:0000256" key="1">
    <source>
        <dbReference type="SAM" id="MobiDB-lite"/>
    </source>
</evidence>
<dbReference type="Pfam" id="PF11906">
    <property type="entry name" value="DUF3426"/>
    <property type="match status" value="1"/>
</dbReference>
<feature type="domain" description="Zinc finger/thioredoxin putative" evidence="3">
    <location>
        <begin position="4"/>
        <end position="39"/>
    </location>
</feature>
<comment type="caution">
    <text evidence="4">The sequence shown here is derived from an EMBL/GenBank/DDBJ whole genome shotgun (WGS) entry which is preliminary data.</text>
</comment>
<gene>
    <name evidence="4" type="ORF">AAV94_01790</name>
</gene>
<feature type="compositionally biased region" description="Low complexity" evidence="1">
    <location>
        <begin position="134"/>
        <end position="148"/>
    </location>
</feature>
<feature type="region of interest" description="Disordered" evidence="1">
    <location>
        <begin position="215"/>
        <end position="252"/>
    </location>
</feature>
<dbReference type="RefSeq" id="WP_046740577.1">
    <property type="nucleotide sequence ID" value="NZ_LBNQ01000009.1"/>
</dbReference>
<dbReference type="Pfam" id="PF13719">
    <property type="entry name" value="Zn_ribbon_5"/>
    <property type="match status" value="1"/>
</dbReference>
<proteinExistence type="predicted"/>
<dbReference type="STRING" id="1610491.AAV94_01790"/>
<feature type="compositionally biased region" description="Low complexity" evidence="1">
    <location>
        <begin position="233"/>
        <end position="243"/>
    </location>
</feature>
<dbReference type="OrthoDB" id="5294582at2"/>
<keyword evidence="2" id="KW-0472">Membrane</keyword>
<reference evidence="4 5" key="1">
    <citation type="submission" date="2015-05" db="EMBL/GenBank/DDBJ databases">
        <title>Draft genome sequence of Lampropedia sp. CT6, isolated from the microbial mat of a hot water spring, located at Manikaran, India.</title>
        <authorList>
            <person name="Tripathi C."/>
            <person name="Rani P."/>
            <person name="Mahato N.K."/>
            <person name="Lal R."/>
        </authorList>
    </citation>
    <scope>NUCLEOTIDE SEQUENCE [LARGE SCALE GENOMIC DNA]</scope>
    <source>
        <strain evidence="4 5">CT6</strain>
    </source>
</reference>
<feature type="transmembrane region" description="Helical" evidence="2">
    <location>
        <begin position="277"/>
        <end position="296"/>
    </location>
</feature>
<organism evidence="4 5">
    <name type="scientific">Lampropedia cohaerens</name>
    <dbReference type="NCBI Taxonomy" id="1610491"/>
    <lineage>
        <taxon>Bacteria</taxon>
        <taxon>Pseudomonadati</taxon>
        <taxon>Pseudomonadota</taxon>
        <taxon>Betaproteobacteria</taxon>
        <taxon>Burkholderiales</taxon>
        <taxon>Comamonadaceae</taxon>
        <taxon>Lampropedia</taxon>
    </lineage>
</organism>
<dbReference type="NCBIfam" id="TIGR02098">
    <property type="entry name" value="MJ0042_CXXC"/>
    <property type="match status" value="1"/>
</dbReference>
<dbReference type="InterPro" id="IPR011723">
    <property type="entry name" value="Znf/thioredoxin_put"/>
</dbReference>